<accession>U5QM02</accession>
<keyword evidence="3" id="KW-1185">Reference proteome</keyword>
<feature type="transmembrane region" description="Helical" evidence="1">
    <location>
        <begin position="191"/>
        <end position="213"/>
    </location>
</feature>
<dbReference type="OrthoDB" id="9887132at2"/>
<reference evidence="2 3" key="1">
    <citation type="journal article" date="2013" name="PLoS ONE">
        <title>Cultivation and Complete Genome Sequencing of Gloeobacter kilaueensis sp. nov., from a Lava Cave in Kilauea Caldera, Hawai'i.</title>
        <authorList>
            <person name="Saw J.H."/>
            <person name="Schatz M."/>
            <person name="Brown M.V."/>
            <person name="Kunkel D.D."/>
            <person name="Foster J.S."/>
            <person name="Shick H."/>
            <person name="Christensen S."/>
            <person name="Hou S."/>
            <person name="Wan X."/>
            <person name="Donachie S.P."/>
        </authorList>
    </citation>
    <scope>NUCLEOTIDE SEQUENCE [LARGE SCALE GENOMIC DNA]</scope>
    <source>
        <strain evidence="3">JS</strain>
    </source>
</reference>
<dbReference type="AlphaFoldDB" id="U5QM02"/>
<dbReference type="KEGG" id="glj:GKIL_3766"/>
<dbReference type="Proteomes" id="UP000017396">
    <property type="component" value="Chromosome"/>
</dbReference>
<name>U5QM02_GLOK1</name>
<evidence type="ECO:0008006" key="4">
    <source>
        <dbReference type="Google" id="ProtNLM"/>
    </source>
</evidence>
<proteinExistence type="predicted"/>
<feature type="transmembrane region" description="Helical" evidence="1">
    <location>
        <begin position="238"/>
        <end position="257"/>
    </location>
</feature>
<keyword evidence="1" id="KW-0472">Membrane</keyword>
<dbReference type="HOGENOM" id="CLU_955662_0_0_3"/>
<evidence type="ECO:0000313" key="2">
    <source>
        <dbReference type="EMBL" id="AGY60012.1"/>
    </source>
</evidence>
<evidence type="ECO:0000256" key="1">
    <source>
        <dbReference type="SAM" id="Phobius"/>
    </source>
</evidence>
<organism evidence="2 3">
    <name type="scientific">Gloeobacter kilaueensis (strain ATCC BAA-2537 / CCAP 1431/1 / ULC 316 / JS1)</name>
    <dbReference type="NCBI Taxonomy" id="1183438"/>
    <lineage>
        <taxon>Bacteria</taxon>
        <taxon>Bacillati</taxon>
        <taxon>Cyanobacteriota</taxon>
        <taxon>Cyanophyceae</taxon>
        <taxon>Gloeobacterales</taxon>
        <taxon>Gloeobacteraceae</taxon>
        <taxon>Gloeobacter</taxon>
    </lineage>
</organism>
<dbReference type="EMBL" id="CP003587">
    <property type="protein sequence ID" value="AGY60012.1"/>
    <property type="molecule type" value="Genomic_DNA"/>
</dbReference>
<gene>
    <name evidence="2" type="ORF">GKIL_3766</name>
</gene>
<keyword evidence="1" id="KW-1133">Transmembrane helix</keyword>
<feature type="transmembrane region" description="Helical" evidence="1">
    <location>
        <begin position="147"/>
        <end position="171"/>
    </location>
</feature>
<protein>
    <recommendedName>
        <fullName evidence="4">Tetratricopeptide repeat protein</fullName>
    </recommendedName>
</protein>
<sequence length="297" mass="32447">MNSLKRYSATARETCRGSGLYLLEFRPGGRKAVLLIEQGLEAFQAEQYVEALHYFQQALSGIRSTSERDRVLMWIARCSLVAGQPEVHLQTCSQLLGSPDAQVRSFARAGLLQGGLIHRETSALIDAKPGRLLVAALRVYFDQFWSLLSSSLLAGLWTIGLSIAAICWLTFALHFQIETKADTPLRVARALWWWLLVLVPVGTCALLALDRILAAIDQQRRTLLLALGAATVRGGHPWLVRLGGLACSLVVLAALVLLVQVHWWAAALLSLGLQPGLVSLWLVIDLAVQPTVAAVES</sequence>
<keyword evidence="1" id="KW-0812">Transmembrane</keyword>
<evidence type="ECO:0000313" key="3">
    <source>
        <dbReference type="Proteomes" id="UP000017396"/>
    </source>
</evidence>
<dbReference type="STRING" id="1183438.GKIL_3766"/>